<organism evidence="6 7">
    <name type="scientific">Roseitalea porphyridii</name>
    <dbReference type="NCBI Taxonomy" id="1852022"/>
    <lineage>
        <taxon>Bacteria</taxon>
        <taxon>Pseudomonadati</taxon>
        <taxon>Pseudomonadota</taxon>
        <taxon>Alphaproteobacteria</taxon>
        <taxon>Hyphomicrobiales</taxon>
        <taxon>Ahrensiaceae</taxon>
        <taxon>Roseitalea</taxon>
    </lineage>
</organism>
<dbReference type="GeneID" id="90767450"/>
<dbReference type="SUPFAM" id="SSF46785">
    <property type="entry name" value="Winged helix' DNA-binding domain"/>
    <property type="match status" value="1"/>
</dbReference>
<keyword evidence="3" id="KW-0238">DNA-binding</keyword>
<dbReference type="InterPro" id="IPR036390">
    <property type="entry name" value="WH_DNA-bd_sf"/>
</dbReference>
<dbReference type="PANTHER" id="PTHR30419:SF8">
    <property type="entry name" value="NITROGEN ASSIMILATION TRANSCRIPTIONAL ACTIVATOR-RELATED"/>
    <property type="match status" value="1"/>
</dbReference>
<dbReference type="EMBL" id="CP036532">
    <property type="protein sequence ID" value="QBK30734.1"/>
    <property type="molecule type" value="Genomic_DNA"/>
</dbReference>
<dbReference type="Pfam" id="PF00126">
    <property type="entry name" value="HTH_1"/>
    <property type="match status" value="1"/>
</dbReference>
<dbReference type="Gene3D" id="3.40.190.290">
    <property type="match status" value="1"/>
</dbReference>
<dbReference type="PANTHER" id="PTHR30419">
    <property type="entry name" value="HTH-TYPE TRANSCRIPTIONAL REGULATOR YBHD"/>
    <property type="match status" value="1"/>
</dbReference>
<keyword evidence="7" id="KW-1185">Reference proteome</keyword>
<sequence length="300" mass="32294">MLSHLSALLPYFISVAETGSLTAASRAHAITQPALSRRIHQLETALGTALFRRHARGMSLTSAGEVLLRRARLMQIETQRAIDEIQLLKGEGKGRITISAGPYWCLTILPEVVAEVTRTYPGFTFDVHLAGAKPEVDAVASGRYDLYAGGFDVTYCRGLGLEVVQAATLSYIVFAPPSHPLADAIDIELAELAAHPWVQYHGDGAWPFIVETIQRQADRPVSVQVSSDSLATTLEQAARGACLMGLSQPLADLAARFGLRPLACQPLDFQFPTGFCYGASAKDLPPLALLIEKLEAAVAD</sequence>
<evidence type="ECO:0000256" key="1">
    <source>
        <dbReference type="ARBA" id="ARBA00009437"/>
    </source>
</evidence>
<dbReference type="Proteomes" id="UP000293719">
    <property type="component" value="Chromosome"/>
</dbReference>
<evidence type="ECO:0000313" key="7">
    <source>
        <dbReference type="Proteomes" id="UP000293719"/>
    </source>
</evidence>
<evidence type="ECO:0000256" key="3">
    <source>
        <dbReference type="ARBA" id="ARBA00023125"/>
    </source>
</evidence>
<dbReference type="PROSITE" id="PS50931">
    <property type="entry name" value="HTH_LYSR"/>
    <property type="match status" value="1"/>
</dbReference>
<dbReference type="KEGG" id="rpod:E0E05_09100"/>
<comment type="similarity">
    <text evidence="1">Belongs to the LysR transcriptional regulatory family.</text>
</comment>
<evidence type="ECO:0000256" key="2">
    <source>
        <dbReference type="ARBA" id="ARBA00023015"/>
    </source>
</evidence>
<keyword evidence="4" id="KW-0804">Transcription</keyword>
<evidence type="ECO:0000259" key="5">
    <source>
        <dbReference type="PROSITE" id="PS50931"/>
    </source>
</evidence>
<dbReference type="InterPro" id="IPR000847">
    <property type="entry name" value="LysR_HTH_N"/>
</dbReference>
<dbReference type="Pfam" id="PF03466">
    <property type="entry name" value="LysR_substrate"/>
    <property type="match status" value="1"/>
</dbReference>
<proteinExistence type="inferred from homology"/>
<evidence type="ECO:0000313" key="6">
    <source>
        <dbReference type="EMBL" id="QBK30734.1"/>
    </source>
</evidence>
<dbReference type="SUPFAM" id="SSF53850">
    <property type="entry name" value="Periplasmic binding protein-like II"/>
    <property type="match status" value="1"/>
</dbReference>
<dbReference type="OrthoDB" id="9791253at2"/>
<dbReference type="FunFam" id="1.10.10.10:FF:000001">
    <property type="entry name" value="LysR family transcriptional regulator"/>
    <property type="match status" value="1"/>
</dbReference>
<dbReference type="InterPro" id="IPR005119">
    <property type="entry name" value="LysR_subst-bd"/>
</dbReference>
<protein>
    <submittedName>
        <fullName evidence="6">LysR family transcriptional regulator</fullName>
    </submittedName>
</protein>
<name>A0A4P6V211_9HYPH</name>
<feature type="domain" description="HTH lysR-type" evidence="5">
    <location>
        <begin position="4"/>
        <end position="61"/>
    </location>
</feature>
<dbReference type="Gene3D" id="1.10.10.10">
    <property type="entry name" value="Winged helix-like DNA-binding domain superfamily/Winged helix DNA-binding domain"/>
    <property type="match status" value="1"/>
</dbReference>
<dbReference type="GO" id="GO:0003700">
    <property type="term" value="F:DNA-binding transcription factor activity"/>
    <property type="evidence" value="ECO:0007669"/>
    <property type="project" value="InterPro"/>
</dbReference>
<dbReference type="InterPro" id="IPR050950">
    <property type="entry name" value="HTH-type_LysR_regulators"/>
</dbReference>
<reference evidence="6 7" key="1">
    <citation type="journal article" date="2017" name="Int. J. Syst. Evol. Microbiol.">
        <title>Roseitalea porphyridii gen. nov., sp. nov., isolated from a red alga, and reclassification of Hoeflea suaedae Chung et al. 2013 as Pseudohoeflea suaedae gen. nov., comb. nov.</title>
        <authorList>
            <person name="Hyeon J.W."/>
            <person name="Jeong S.E."/>
            <person name="Baek K."/>
            <person name="Jeon C.O."/>
        </authorList>
    </citation>
    <scope>NUCLEOTIDE SEQUENCE [LARGE SCALE GENOMIC DNA]</scope>
    <source>
        <strain evidence="6 7">MA7-20</strain>
    </source>
</reference>
<keyword evidence="2" id="KW-0805">Transcription regulation</keyword>
<dbReference type="GO" id="GO:0005829">
    <property type="term" value="C:cytosol"/>
    <property type="evidence" value="ECO:0007669"/>
    <property type="project" value="TreeGrafter"/>
</dbReference>
<dbReference type="PRINTS" id="PR00039">
    <property type="entry name" value="HTHLYSR"/>
</dbReference>
<dbReference type="GO" id="GO:0003677">
    <property type="term" value="F:DNA binding"/>
    <property type="evidence" value="ECO:0007669"/>
    <property type="project" value="UniProtKB-KW"/>
</dbReference>
<dbReference type="RefSeq" id="WP_131616418.1">
    <property type="nucleotide sequence ID" value="NZ_CP036532.1"/>
</dbReference>
<dbReference type="AlphaFoldDB" id="A0A4P6V211"/>
<accession>A0A4P6V211</accession>
<gene>
    <name evidence="6" type="ORF">E0E05_09100</name>
</gene>
<evidence type="ECO:0000256" key="4">
    <source>
        <dbReference type="ARBA" id="ARBA00023163"/>
    </source>
</evidence>
<dbReference type="CDD" id="cd05466">
    <property type="entry name" value="PBP2_LTTR_substrate"/>
    <property type="match status" value="1"/>
</dbReference>
<dbReference type="InterPro" id="IPR036388">
    <property type="entry name" value="WH-like_DNA-bd_sf"/>
</dbReference>